<proteinExistence type="predicted"/>
<feature type="non-terminal residue" evidence="7">
    <location>
        <position position="1"/>
    </location>
</feature>
<dbReference type="AlphaFoldDB" id="A0A1B6DJ00"/>
<keyword evidence="2" id="KW-0472">Membrane</keyword>
<comment type="subcellular location">
    <subcellularLocation>
        <location evidence="1">Cell membrane</location>
        <topology evidence="1">Multi-pass membrane protein</topology>
    </subcellularLocation>
</comment>
<feature type="non-terminal residue" evidence="7">
    <location>
        <position position="207"/>
    </location>
</feature>
<protein>
    <recommendedName>
        <fullName evidence="8">LRRNT domain-containing protein</fullName>
    </recommendedName>
</protein>
<keyword evidence="2" id="KW-1003">Cell membrane</keyword>
<reference evidence="7" key="1">
    <citation type="submission" date="2015-12" db="EMBL/GenBank/DDBJ databases">
        <title>De novo transcriptome assembly of four potential Pierce s Disease insect vectors from Arizona vineyards.</title>
        <authorList>
            <person name="Tassone E.E."/>
        </authorList>
    </citation>
    <scope>NUCLEOTIDE SEQUENCE</scope>
</reference>
<dbReference type="GO" id="GO:0008528">
    <property type="term" value="F:G protein-coupled peptide receptor activity"/>
    <property type="evidence" value="ECO:0007669"/>
    <property type="project" value="TreeGrafter"/>
</dbReference>
<evidence type="ECO:0000256" key="3">
    <source>
        <dbReference type="ARBA" id="ARBA00023040"/>
    </source>
</evidence>
<organism evidence="7">
    <name type="scientific">Clastoptera arizonana</name>
    <name type="common">Arizona spittle bug</name>
    <dbReference type="NCBI Taxonomy" id="38151"/>
    <lineage>
        <taxon>Eukaryota</taxon>
        <taxon>Metazoa</taxon>
        <taxon>Ecdysozoa</taxon>
        <taxon>Arthropoda</taxon>
        <taxon>Hexapoda</taxon>
        <taxon>Insecta</taxon>
        <taxon>Pterygota</taxon>
        <taxon>Neoptera</taxon>
        <taxon>Paraneoptera</taxon>
        <taxon>Hemiptera</taxon>
        <taxon>Auchenorrhyncha</taxon>
        <taxon>Cercopoidea</taxon>
        <taxon>Clastopteridae</taxon>
        <taxon>Clastoptera</taxon>
    </lineage>
</organism>
<evidence type="ECO:0000256" key="2">
    <source>
        <dbReference type="ARBA" id="ARBA00022475"/>
    </source>
</evidence>
<evidence type="ECO:0000256" key="4">
    <source>
        <dbReference type="ARBA" id="ARBA00023170"/>
    </source>
</evidence>
<evidence type="ECO:0000256" key="1">
    <source>
        <dbReference type="ARBA" id="ARBA00004651"/>
    </source>
</evidence>
<dbReference type="GO" id="GO:0007189">
    <property type="term" value="P:adenylate cyclase-activating G protein-coupled receptor signaling pathway"/>
    <property type="evidence" value="ECO:0007669"/>
    <property type="project" value="TreeGrafter"/>
</dbReference>
<keyword evidence="3" id="KW-0297">G-protein coupled receptor</keyword>
<sequence length="207" mass="22958">EGQGCVCSNGTTTAPHDTERLPECRCFGDNLMDIPGNLSAPVVILNVVGAGMKTLSPSSLQPYRNTIQDFALMNVKHLSAIEDGVFHNNLPKLRTIYIDHAPLLVNLSKYVFHASLPALKILRIVHCGLEEPPNLGYLVTKKPLIMVDLENNRITRLRTGSIHVRAEEVILNYNFIEVVESRAFKNSQIAKLSLKGNRALRALDYDA</sequence>
<dbReference type="EMBL" id="GEDC01030387">
    <property type="protein sequence ID" value="JAS06911.1"/>
    <property type="molecule type" value="Transcribed_RNA"/>
</dbReference>
<name>A0A1B6DJ00_9HEMI</name>
<keyword evidence="5" id="KW-0807">Transducer</keyword>
<dbReference type="InterPro" id="IPR032675">
    <property type="entry name" value="LRR_dom_sf"/>
</dbReference>
<dbReference type="GO" id="GO:0005886">
    <property type="term" value="C:plasma membrane"/>
    <property type="evidence" value="ECO:0007669"/>
    <property type="project" value="UniProtKB-SubCell"/>
</dbReference>
<dbReference type="PANTHER" id="PTHR24372">
    <property type="entry name" value="GLYCOPROTEIN HORMONE RECEPTOR"/>
    <property type="match status" value="1"/>
</dbReference>
<dbReference type="GO" id="GO:0009755">
    <property type="term" value="P:hormone-mediated signaling pathway"/>
    <property type="evidence" value="ECO:0007669"/>
    <property type="project" value="TreeGrafter"/>
</dbReference>
<evidence type="ECO:0008006" key="8">
    <source>
        <dbReference type="Google" id="ProtNLM"/>
    </source>
</evidence>
<accession>A0A1B6DJ00</accession>
<dbReference type="PANTHER" id="PTHR24372:SF74">
    <property type="entry name" value="LP13728P"/>
    <property type="match status" value="1"/>
</dbReference>
<keyword evidence="4" id="KW-0675">Receptor</keyword>
<dbReference type="Gene3D" id="3.80.10.10">
    <property type="entry name" value="Ribonuclease Inhibitor"/>
    <property type="match status" value="1"/>
</dbReference>
<evidence type="ECO:0000313" key="7">
    <source>
        <dbReference type="EMBL" id="JAS25632.1"/>
    </source>
</evidence>
<evidence type="ECO:0000256" key="5">
    <source>
        <dbReference type="ARBA" id="ARBA00023224"/>
    </source>
</evidence>
<dbReference type="SUPFAM" id="SSF52058">
    <property type="entry name" value="L domain-like"/>
    <property type="match status" value="1"/>
</dbReference>
<dbReference type="EMBL" id="GEDC01011666">
    <property type="protein sequence ID" value="JAS25632.1"/>
    <property type="molecule type" value="Transcribed_RNA"/>
</dbReference>
<evidence type="ECO:0000313" key="6">
    <source>
        <dbReference type="EMBL" id="JAS06911.1"/>
    </source>
</evidence>
<gene>
    <name evidence="6" type="ORF">g.3098</name>
    <name evidence="7" type="ORF">g.3099</name>
</gene>